<reference evidence="2" key="1">
    <citation type="submission" date="2023-11" db="EMBL/GenBank/DDBJ databases">
        <title>Genome assemblies of two species of porcelain crab, Petrolisthes cinctipes and Petrolisthes manimaculis (Anomura: Porcellanidae).</title>
        <authorList>
            <person name="Angst P."/>
        </authorList>
    </citation>
    <scope>NUCLEOTIDE SEQUENCE</scope>
    <source>
        <strain evidence="2">PB745_02</strain>
        <tissue evidence="2">Gill</tissue>
    </source>
</reference>
<organism evidence="2 3">
    <name type="scientific">Petrolisthes manimaculis</name>
    <dbReference type="NCBI Taxonomy" id="1843537"/>
    <lineage>
        <taxon>Eukaryota</taxon>
        <taxon>Metazoa</taxon>
        <taxon>Ecdysozoa</taxon>
        <taxon>Arthropoda</taxon>
        <taxon>Crustacea</taxon>
        <taxon>Multicrustacea</taxon>
        <taxon>Malacostraca</taxon>
        <taxon>Eumalacostraca</taxon>
        <taxon>Eucarida</taxon>
        <taxon>Decapoda</taxon>
        <taxon>Pleocyemata</taxon>
        <taxon>Anomura</taxon>
        <taxon>Galatheoidea</taxon>
        <taxon>Porcellanidae</taxon>
        <taxon>Petrolisthes</taxon>
    </lineage>
</organism>
<feature type="region of interest" description="Disordered" evidence="1">
    <location>
        <begin position="39"/>
        <end position="66"/>
    </location>
</feature>
<comment type="caution">
    <text evidence="2">The sequence shown here is derived from an EMBL/GenBank/DDBJ whole genome shotgun (WGS) entry which is preliminary data.</text>
</comment>
<evidence type="ECO:0000313" key="2">
    <source>
        <dbReference type="EMBL" id="KAK4291788.1"/>
    </source>
</evidence>
<evidence type="ECO:0000256" key="1">
    <source>
        <dbReference type="SAM" id="MobiDB-lite"/>
    </source>
</evidence>
<protein>
    <submittedName>
        <fullName evidence="2">Uncharacterized protein</fullName>
    </submittedName>
</protein>
<accession>A0AAE1NLS6</accession>
<evidence type="ECO:0000313" key="3">
    <source>
        <dbReference type="Proteomes" id="UP001292094"/>
    </source>
</evidence>
<feature type="region of interest" description="Disordered" evidence="1">
    <location>
        <begin position="1"/>
        <end position="20"/>
    </location>
</feature>
<proteinExistence type="predicted"/>
<name>A0AAE1NLS6_9EUCA</name>
<dbReference type="EMBL" id="JAWZYT010005049">
    <property type="protein sequence ID" value="KAK4291788.1"/>
    <property type="molecule type" value="Genomic_DNA"/>
</dbReference>
<keyword evidence="3" id="KW-1185">Reference proteome</keyword>
<dbReference type="Proteomes" id="UP001292094">
    <property type="component" value="Unassembled WGS sequence"/>
</dbReference>
<dbReference type="AlphaFoldDB" id="A0AAE1NLS6"/>
<gene>
    <name evidence="2" type="ORF">Pmani_035410</name>
</gene>
<sequence>MGRAGVTGEAGQSRRGLWVPARTQSKVLKAKVSPTMNTEMVRIPNSGGPSTSGGCRHKLAHNFTPP</sequence>